<evidence type="ECO:0000256" key="1">
    <source>
        <dbReference type="ARBA" id="ARBA00022679"/>
    </source>
</evidence>
<evidence type="ECO:0000256" key="2">
    <source>
        <dbReference type="ARBA" id="ARBA00023315"/>
    </source>
</evidence>
<protein>
    <submittedName>
        <fullName evidence="4">1-acyl-sn-glycerol-3-phosphate acyltransferase</fullName>
        <ecNumber evidence="4">2.3.1.-</ecNumber>
    </submittedName>
</protein>
<organism evidence="4 5">
    <name type="scientific">Clostridium homopropionicum DSM 5847</name>
    <dbReference type="NCBI Taxonomy" id="1121318"/>
    <lineage>
        <taxon>Bacteria</taxon>
        <taxon>Bacillati</taxon>
        <taxon>Bacillota</taxon>
        <taxon>Clostridia</taxon>
        <taxon>Eubacteriales</taxon>
        <taxon>Clostridiaceae</taxon>
        <taxon>Clostridium</taxon>
    </lineage>
</organism>
<name>A0A0L6ZDA1_9CLOT</name>
<dbReference type="RefSeq" id="WP_052220484.1">
    <property type="nucleotide sequence ID" value="NZ_LHUR01000012.1"/>
</dbReference>
<dbReference type="PANTHER" id="PTHR10434">
    <property type="entry name" value="1-ACYL-SN-GLYCEROL-3-PHOSPHATE ACYLTRANSFERASE"/>
    <property type="match status" value="1"/>
</dbReference>
<accession>A0A0L6ZDA1</accession>
<dbReference type="EMBL" id="LHUR01000012">
    <property type="protein sequence ID" value="KOA20758.1"/>
    <property type="molecule type" value="Genomic_DNA"/>
</dbReference>
<dbReference type="SMART" id="SM00563">
    <property type="entry name" value="PlsC"/>
    <property type="match status" value="1"/>
</dbReference>
<sequence length="236" mass="25992">MISPAMTRIIGHLPKGLIRFISHRLLEGYVDKYANITVENASYLKSIKEPVIFVCNHLSNSDALILNRVLKGLDVTFAAGVKLNDNSLTSLGISIVKTTPVKPNSADKEGIKKIIDIIKGGGKVLIFPEGTRSRTGKLIQAKKGIILIARLCKVPIVPIALTGTEKLLPINKEGNMELEKFYHADVNVKIGTSFTIPAKEEGETGKDYDERAINFLMGKIAELLPEEYRGEYSQLF</sequence>
<dbReference type="AlphaFoldDB" id="A0A0L6ZDA1"/>
<reference evidence="5" key="1">
    <citation type="submission" date="2015-08" db="EMBL/GenBank/DDBJ databases">
        <title>Genome sequence of the strict anaerobe Clostridium homopropionicum LuHBu1 (DSM 5847T).</title>
        <authorList>
            <person name="Poehlein A."/>
            <person name="Beck M."/>
            <person name="Schiel-Bengelsdorf B."/>
            <person name="Bengelsdorf F.R."/>
            <person name="Daniel R."/>
            <person name="Duerre P."/>
        </authorList>
    </citation>
    <scope>NUCLEOTIDE SEQUENCE [LARGE SCALE GENOMIC DNA]</scope>
    <source>
        <strain evidence="5">DSM 5847</strain>
    </source>
</reference>
<feature type="domain" description="Phospholipid/glycerol acyltransferase" evidence="3">
    <location>
        <begin position="51"/>
        <end position="164"/>
    </location>
</feature>
<dbReference type="Proteomes" id="UP000037043">
    <property type="component" value="Unassembled WGS sequence"/>
</dbReference>
<evidence type="ECO:0000313" key="4">
    <source>
        <dbReference type="EMBL" id="KOA20758.1"/>
    </source>
</evidence>
<keyword evidence="5" id="KW-1185">Reference proteome</keyword>
<dbReference type="STRING" id="36844.SAMN04488501_10399"/>
<dbReference type="EC" id="2.3.1.-" evidence="4"/>
<dbReference type="GO" id="GO:0003841">
    <property type="term" value="F:1-acylglycerol-3-phosphate O-acyltransferase activity"/>
    <property type="evidence" value="ECO:0007669"/>
    <property type="project" value="TreeGrafter"/>
</dbReference>
<dbReference type="Pfam" id="PF01553">
    <property type="entry name" value="Acyltransferase"/>
    <property type="match status" value="1"/>
</dbReference>
<gene>
    <name evidence="4" type="primary">plsC_2</name>
    <name evidence="4" type="ORF">CLHOM_09000</name>
</gene>
<comment type="caution">
    <text evidence="4">The sequence shown here is derived from an EMBL/GenBank/DDBJ whole genome shotgun (WGS) entry which is preliminary data.</text>
</comment>
<dbReference type="InterPro" id="IPR002123">
    <property type="entry name" value="Plipid/glycerol_acylTrfase"/>
</dbReference>
<evidence type="ECO:0000313" key="5">
    <source>
        <dbReference type="Proteomes" id="UP000037043"/>
    </source>
</evidence>
<evidence type="ECO:0000259" key="3">
    <source>
        <dbReference type="SMART" id="SM00563"/>
    </source>
</evidence>
<keyword evidence="2 4" id="KW-0012">Acyltransferase</keyword>
<keyword evidence="1 4" id="KW-0808">Transferase</keyword>
<dbReference type="GO" id="GO:0006654">
    <property type="term" value="P:phosphatidic acid biosynthetic process"/>
    <property type="evidence" value="ECO:0007669"/>
    <property type="project" value="TreeGrafter"/>
</dbReference>
<dbReference type="PANTHER" id="PTHR10434:SF40">
    <property type="entry name" value="1-ACYL-SN-GLYCEROL-3-PHOSPHATE ACYLTRANSFERASE"/>
    <property type="match status" value="1"/>
</dbReference>
<proteinExistence type="predicted"/>
<dbReference type="SUPFAM" id="SSF69593">
    <property type="entry name" value="Glycerol-3-phosphate (1)-acyltransferase"/>
    <property type="match status" value="1"/>
</dbReference>
<dbReference type="PATRIC" id="fig|1121318.3.peg.905"/>
<dbReference type="CDD" id="cd07989">
    <property type="entry name" value="LPLAT_AGPAT-like"/>
    <property type="match status" value="1"/>
</dbReference>